<comment type="caution">
    <text evidence="7">The sequence shown here is derived from an EMBL/GenBank/DDBJ whole genome shotgun (WGS) entry which is preliminary data.</text>
</comment>
<proteinExistence type="predicted"/>
<feature type="transmembrane region" description="Helical" evidence="6">
    <location>
        <begin position="262"/>
        <end position="283"/>
    </location>
</feature>
<keyword evidence="4 6" id="KW-1133">Transmembrane helix</keyword>
<evidence type="ECO:0000313" key="7">
    <source>
        <dbReference type="EMBL" id="KKM21471.1"/>
    </source>
</evidence>
<feature type="transmembrane region" description="Helical" evidence="6">
    <location>
        <begin position="75"/>
        <end position="93"/>
    </location>
</feature>
<evidence type="ECO:0008006" key="8">
    <source>
        <dbReference type="Google" id="ProtNLM"/>
    </source>
</evidence>
<feature type="transmembrane region" description="Helical" evidence="6">
    <location>
        <begin position="448"/>
        <end position="468"/>
    </location>
</feature>
<feature type="transmembrane region" description="Helical" evidence="6">
    <location>
        <begin position="138"/>
        <end position="154"/>
    </location>
</feature>
<feature type="transmembrane region" description="Helical" evidence="6">
    <location>
        <begin position="289"/>
        <end position="306"/>
    </location>
</feature>
<dbReference type="PANTHER" id="PTHR43652">
    <property type="entry name" value="BASIC AMINO ACID ANTIPORTER YFCC-RELATED"/>
    <property type="match status" value="1"/>
</dbReference>
<feature type="transmembrane region" description="Helical" evidence="6">
    <location>
        <begin position="12"/>
        <end position="29"/>
    </location>
</feature>
<evidence type="ECO:0000256" key="4">
    <source>
        <dbReference type="ARBA" id="ARBA00022989"/>
    </source>
</evidence>
<keyword evidence="3 6" id="KW-0812">Transmembrane</keyword>
<evidence type="ECO:0000256" key="5">
    <source>
        <dbReference type="ARBA" id="ARBA00023136"/>
    </source>
</evidence>
<dbReference type="InterPro" id="IPR018385">
    <property type="entry name" value="C4_dicarb_anaerob_car-like"/>
</dbReference>
<name>A0A0F9I1G1_9ZZZZ</name>
<feature type="transmembrane region" description="Helical" evidence="6">
    <location>
        <begin position="161"/>
        <end position="184"/>
    </location>
</feature>
<keyword evidence="5 6" id="KW-0472">Membrane</keyword>
<evidence type="ECO:0000256" key="6">
    <source>
        <dbReference type="SAM" id="Phobius"/>
    </source>
</evidence>
<evidence type="ECO:0000256" key="2">
    <source>
        <dbReference type="ARBA" id="ARBA00022475"/>
    </source>
</evidence>
<accession>A0A0F9I1G1</accession>
<dbReference type="AlphaFoldDB" id="A0A0F9I1G1"/>
<gene>
    <name evidence="7" type="ORF">LCGC14_1635090</name>
</gene>
<reference evidence="7" key="1">
    <citation type="journal article" date="2015" name="Nature">
        <title>Complex archaea that bridge the gap between prokaryotes and eukaryotes.</title>
        <authorList>
            <person name="Spang A."/>
            <person name="Saw J.H."/>
            <person name="Jorgensen S.L."/>
            <person name="Zaremba-Niedzwiedzka K."/>
            <person name="Martijn J."/>
            <person name="Lind A.E."/>
            <person name="van Eijk R."/>
            <person name="Schleper C."/>
            <person name="Guy L."/>
            <person name="Ettema T.J."/>
        </authorList>
    </citation>
    <scope>NUCLEOTIDE SEQUENCE</scope>
</reference>
<dbReference type="Pfam" id="PF03606">
    <property type="entry name" value="DcuC"/>
    <property type="match status" value="1"/>
</dbReference>
<dbReference type="InterPro" id="IPR051679">
    <property type="entry name" value="DASS-Related_Transporters"/>
</dbReference>
<dbReference type="PANTHER" id="PTHR43652:SF6">
    <property type="entry name" value="ARGININE REPRESSOR"/>
    <property type="match status" value="1"/>
</dbReference>
<feature type="transmembrane region" description="Helical" evidence="6">
    <location>
        <begin position="318"/>
        <end position="338"/>
    </location>
</feature>
<evidence type="ECO:0000256" key="3">
    <source>
        <dbReference type="ARBA" id="ARBA00022692"/>
    </source>
</evidence>
<comment type="subcellular location">
    <subcellularLocation>
        <location evidence="1">Cell membrane</location>
        <topology evidence="1">Multi-pass membrane protein</topology>
    </subcellularLocation>
</comment>
<keyword evidence="2" id="KW-1003">Cell membrane</keyword>
<organism evidence="7">
    <name type="scientific">marine sediment metagenome</name>
    <dbReference type="NCBI Taxonomy" id="412755"/>
    <lineage>
        <taxon>unclassified sequences</taxon>
        <taxon>metagenomes</taxon>
        <taxon>ecological metagenomes</taxon>
    </lineage>
</organism>
<dbReference type="GO" id="GO:0005886">
    <property type="term" value="C:plasma membrane"/>
    <property type="evidence" value="ECO:0007669"/>
    <property type="project" value="UniProtKB-SubCell"/>
</dbReference>
<dbReference type="EMBL" id="LAZR01013543">
    <property type="protein sequence ID" value="KKM21471.1"/>
    <property type="molecule type" value="Genomic_DNA"/>
</dbReference>
<feature type="transmembrane region" description="Helical" evidence="6">
    <location>
        <begin position="114"/>
        <end position="132"/>
    </location>
</feature>
<feature type="transmembrane region" description="Helical" evidence="6">
    <location>
        <begin position="416"/>
        <end position="436"/>
    </location>
</feature>
<sequence length="469" mass="49670">MMKIRFKVPHPLVLLFGMVILAQILTYMIPAGSFDRVENDKGRLQVVPGSFHRTPETPALSPVAFLMAVPKGLSGAHEIILFVFIIGGAFAVLRSTGAVDSAMGALLRRWRNRPFWLLAGATALFAVGSSTVGFGEEYFPFVLVLISLSLALGYDRITAVAIIMVGYGVGYGAALINPFTIIIAQDIAGLQPASGLWYRLVLMVVFLPIGIHHVWSYAKKVGRDPAASLVADVSGPEGVSISSGGDGEAVVDHPPMITSHKLILAIVGISQLLLVYGLSRWHWSLVEMQAVFVALTVVIAIIARMSPDRTAVEFGRGAASLTSVALLIGVARGIQVVLNEGGIVDTMVHAISLPLQGLPGALSAVGMFFVQSLANFFIPSGSGQAYVTMPIMAPLADLVGVSRQVAVLAYQFGDGFSNILVPTQAVIVGALAIAAIPYDRWLRFILPFMIKIGIVGSIALAVAVLIGYA</sequence>
<evidence type="ECO:0000256" key="1">
    <source>
        <dbReference type="ARBA" id="ARBA00004651"/>
    </source>
</evidence>
<protein>
    <recommendedName>
        <fullName evidence="8">Short-chain fatty acid transporter</fullName>
    </recommendedName>
</protein>
<feature type="transmembrane region" description="Helical" evidence="6">
    <location>
        <begin position="196"/>
        <end position="215"/>
    </location>
</feature>